<evidence type="ECO:0000313" key="2">
    <source>
        <dbReference type="EMBL" id="QJH98587.1"/>
    </source>
</evidence>
<proteinExistence type="predicted"/>
<sequence length="94" mass="11023">MTNIYCEKCGQWWSNERFNSCWNCAAQEKVEKKVKPKESSFSKLVKIKGIGEETVKDIERAYSDEEKLIEALKKEEVPLRNDIVDLLKGYYNLD</sequence>
<dbReference type="AlphaFoldDB" id="A0A6H1ZYA3"/>
<gene>
    <name evidence="1" type="ORF">TM448A02807_0005</name>
    <name evidence="2" type="ORF">TM448B01345_0005</name>
</gene>
<name>A0A6H1ZYA3_9ZZZZ</name>
<accession>A0A6H1ZYA3</accession>
<dbReference type="EMBL" id="MT144349">
    <property type="protein sequence ID" value="QJA52554.1"/>
    <property type="molecule type" value="Genomic_DNA"/>
</dbReference>
<evidence type="ECO:0000313" key="1">
    <source>
        <dbReference type="EMBL" id="QJA52554.1"/>
    </source>
</evidence>
<organism evidence="1">
    <name type="scientific">viral metagenome</name>
    <dbReference type="NCBI Taxonomy" id="1070528"/>
    <lineage>
        <taxon>unclassified sequences</taxon>
        <taxon>metagenomes</taxon>
        <taxon>organismal metagenomes</taxon>
    </lineage>
</organism>
<protein>
    <submittedName>
        <fullName evidence="1">Uncharacterized protein</fullName>
    </submittedName>
</protein>
<reference evidence="1" key="1">
    <citation type="submission" date="2020-03" db="EMBL/GenBank/DDBJ databases">
        <title>The deep terrestrial virosphere.</title>
        <authorList>
            <person name="Holmfeldt K."/>
            <person name="Nilsson E."/>
            <person name="Simone D."/>
            <person name="Lopez-Fernandez M."/>
            <person name="Wu X."/>
            <person name="de Brujin I."/>
            <person name="Lundin D."/>
            <person name="Andersson A."/>
            <person name="Bertilsson S."/>
            <person name="Dopson M."/>
        </authorList>
    </citation>
    <scope>NUCLEOTIDE SEQUENCE</scope>
    <source>
        <strain evidence="1">TM448A02807</strain>
        <strain evidence="2">TM448B01345</strain>
    </source>
</reference>
<dbReference type="EMBL" id="MT144742">
    <property type="protein sequence ID" value="QJH98587.1"/>
    <property type="molecule type" value="Genomic_DNA"/>
</dbReference>